<dbReference type="Pfam" id="PF00293">
    <property type="entry name" value="NUDIX"/>
    <property type="match status" value="1"/>
</dbReference>
<dbReference type="EMBL" id="MFDD01000014">
    <property type="protein sequence ID" value="OGE40057.1"/>
    <property type="molecule type" value="Genomic_DNA"/>
</dbReference>
<name>A0A1F5KGK1_9BACT</name>
<gene>
    <name evidence="5" type="ORF">A3D25_04615</name>
</gene>
<accession>A0A1F5KGK1</accession>
<dbReference type="InterPro" id="IPR020476">
    <property type="entry name" value="Nudix_hydrolase"/>
</dbReference>
<dbReference type="InterPro" id="IPR015797">
    <property type="entry name" value="NUDIX_hydrolase-like_dom_sf"/>
</dbReference>
<evidence type="ECO:0000259" key="4">
    <source>
        <dbReference type="PROSITE" id="PS51462"/>
    </source>
</evidence>
<dbReference type="AlphaFoldDB" id="A0A1F5KGK1"/>
<dbReference type="InterPro" id="IPR020084">
    <property type="entry name" value="NUDIX_hydrolase_CS"/>
</dbReference>
<dbReference type="SUPFAM" id="SSF55811">
    <property type="entry name" value="Nudix"/>
    <property type="match status" value="1"/>
</dbReference>
<comment type="similarity">
    <text evidence="3">Belongs to the Nudix hydrolase family.</text>
</comment>
<dbReference type="PANTHER" id="PTHR43046:SF14">
    <property type="entry name" value="MUTT_NUDIX FAMILY PROTEIN"/>
    <property type="match status" value="1"/>
</dbReference>
<evidence type="ECO:0000313" key="6">
    <source>
        <dbReference type="Proteomes" id="UP000177328"/>
    </source>
</evidence>
<dbReference type="PROSITE" id="PS51462">
    <property type="entry name" value="NUDIX"/>
    <property type="match status" value="1"/>
</dbReference>
<evidence type="ECO:0000256" key="1">
    <source>
        <dbReference type="ARBA" id="ARBA00001946"/>
    </source>
</evidence>
<dbReference type="PRINTS" id="PR00502">
    <property type="entry name" value="NUDIXFAMILY"/>
</dbReference>
<dbReference type="Proteomes" id="UP000177328">
    <property type="component" value="Unassembled WGS sequence"/>
</dbReference>
<dbReference type="InterPro" id="IPR000086">
    <property type="entry name" value="NUDIX_hydrolase_dom"/>
</dbReference>
<organism evidence="5 6">
    <name type="scientific">Candidatus Daviesbacteria bacterium RIFCSPHIGHO2_02_FULL_43_12</name>
    <dbReference type="NCBI Taxonomy" id="1797776"/>
    <lineage>
        <taxon>Bacteria</taxon>
        <taxon>Candidatus Daviesiibacteriota</taxon>
    </lineage>
</organism>
<dbReference type="Gene3D" id="3.90.79.10">
    <property type="entry name" value="Nucleoside Triphosphate Pyrophosphohydrolase"/>
    <property type="match status" value="1"/>
</dbReference>
<evidence type="ECO:0000256" key="2">
    <source>
        <dbReference type="ARBA" id="ARBA00022801"/>
    </source>
</evidence>
<proteinExistence type="inferred from homology"/>
<dbReference type="PANTHER" id="PTHR43046">
    <property type="entry name" value="GDP-MANNOSE MANNOSYL HYDROLASE"/>
    <property type="match status" value="1"/>
</dbReference>
<feature type="domain" description="Nudix hydrolase" evidence="4">
    <location>
        <begin position="7"/>
        <end position="154"/>
    </location>
</feature>
<comment type="caution">
    <text evidence="5">The sequence shown here is derived from an EMBL/GenBank/DDBJ whole genome shotgun (WGS) entry which is preliminary data.</text>
</comment>
<evidence type="ECO:0000256" key="3">
    <source>
        <dbReference type="RuleBase" id="RU003476"/>
    </source>
</evidence>
<evidence type="ECO:0000313" key="5">
    <source>
        <dbReference type="EMBL" id="OGE40057.1"/>
    </source>
</evidence>
<dbReference type="GO" id="GO:0016787">
    <property type="term" value="F:hydrolase activity"/>
    <property type="evidence" value="ECO:0007669"/>
    <property type="project" value="UniProtKB-KW"/>
</dbReference>
<reference evidence="5 6" key="1">
    <citation type="journal article" date="2016" name="Nat. Commun.">
        <title>Thousands of microbial genomes shed light on interconnected biogeochemical processes in an aquifer system.</title>
        <authorList>
            <person name="Anantharaman K."/>
            <person name="Brown C.T."/>
            <person name="Hug L.A."/>
            <person name="Sharon I."/>
            <person name="Castelle C.J."/>
            <person name="Probst A.J."/>
            <person name="Thomas B.C."/>
            <person name="Singh A."/>
            <person name="Wilkins M.J."/>
            <person name="Karaoz U."/>
            <person name="Brodie E.L."/>
            <person name="Williams K.H."/>
            <person name="Hubbard S.S."/>
            <person name="Banfield J.F."/>
        </authorList>
    </citation>
    <scope>NUCLEOTIDE SEQUENCE [LARGE SCALE GENOMIC DNA]</scope>
</reference>
<keyword evidence="2 3" id="KW-0378">Hydrolase</keyword>
<protein>
    <recommendedName>
        <fullName evidence="4">Nudix hydrolase domain-containing protein</fullName>
    </recommendedName>
</protein>
<dbReference type="CDD" id="cd03674">
    <property type="entry name" value="NUDIX_Hydrolase"/>
    <property type="match status" value="1"/>
</dbReference>
<comment type="cofactor">
    <cofactor evidence="1">
        <name>Mg(2+)</name>
        <dbReference type="ChEBI" id="CHEBI:18420"/>
    </cofactor>
</comment>
<dbReference type="PROSITE" id="PS00893">
    <property type="entry name" value="NUDIX_BOX"/>
    <property type="match status" value="1"/>
</dbReference>
<sequence>MSIQQGDKHFTATVWIVTNDSPKKVLLLHHKKYNFWLPPGGHIERHENPAQAAIREVKEETGLVIDIPARPISNVTETGTELPLPYSMREFLIPERGDEPEHYHLDVIYRVEVPEQSLTINDESHNIDWFTREEAEALSLFESTRLALAEVLKD</sequence>